<name>A0A1Y3ERK0_9BILA</name>
<feature type="compositionally biased region" description="Basic residues" evidence="1">
    <location>
        <begin position="192"/>
        <end position="210"/>
    </location>
</feature>
<feature type="region of interest" description="Disordered" evidence="1">
    <location>
        <begin position="189"/>
        <end position="298"/>
    </location>
</feature>
<feature type="region of interest" description="Disordered" evidence="1">
    <location>
        <begin position="19"/>
        <end position="163"/>
    </location>
</feature>
<feature type="compositionally biased region" description="Basic and acidic residues" evidence="1">
    <location>
        <begin position="260"/>
        <end position="276"/>
    </location>
</feature>
<feature type="compositionally biased region" description="Basic residues" evidence="1">
    <location>
        <begin position="24"/>
        <end position="40"/>
    </location>
</feature>
<feature type="non-terminal residue" evidence="2">
    <location>
        <position position="298"/>
    </location>
</feature>
<feature type="compositionally biased region" description="Basic and acidic residues" evidence="1">
    <location>
        <begin position="41"/>
        <end position="56"/>
    </location>
</feature>
<comment type="caution">
    <text evidence="2">The sequence shown here is derived from an EMBL/GenBank/DDBJ whole genome shotgun (WGS) entry which is preliminary data.</text>
</comment>
<dbReference type="EMBL" id="LVZM01006924">
    <property type="protein sequence ID" value="OUC46387.1"/>
    <property type="molecule type" value="Genomic_DNA"/>
</dbReference>
<evidence type="ECO:0000313" key="2">
    <source>
        <dbReference type="EMBL" id="OUC46387.1"/>
    </source>
</evidence>
<sequence>MGQVDAQRDFKQLTKVAEKIKKADSRKRKSKSAKRYKSAKSKKEETEMMEEKETSSKKHKSKMEDEIMQWTPAVRAEATESKRLIDGMCRTRLSEKEKKAAERIGKQESRKDKKKSKKKSKSNKSKKGETEVTVKQQMNKQTHQTEKAVMKSPATTEITAAVSDETVIVQPITVEKKADEFIKEVQRIEKKASKKIKKKSKKRSKSKKSKKTVEDSVDNEAVSSQMPETDITSPKLTFASEATARDVDQPNVVPPIAVEEVEKPVIKDERKGEKKDSKKSKKKSKKRTKSKKSKKTVD</sequence>
<protein>
    <submittedName>
        <fullName evidence="2">Uncharacterized protein</fullName>
    </submittedName>
</protein>
<evidence type="ECO:0000313" key="3">
    <source>
        <dbReference type="Proteomes" id="UP000243006"/>
    </source>
</evidence>
<gene>
    <name evidence="2" type="ORF">D917_07751</name>
</gene>
<dbReference type="Proteomes" id="UP000243006">
    <property type="component" value="Unassembled WGS sequence"/>
</dbReference>
<dbReference type="AlphaFoldDB" id="A0A1Y3ERK0"/>
<evidence type="ECO:0000256" key="1">
    <source>
        <dbReference type="SAM" id="MobiDB-lite"/>
    </source>
</evidence>
<feature type="compositionally biased region" description="Basic residues" evidence="1">
    <location>
        <begin position="112"/>
        <end position="125"/>
    </location>
</feature>
<reference evidence="2 3" key="1">
    <citation type="submission" date="2015-04" db="EMBL/GenBank/DDBJ databases">
        <title>Draft genome of the roundworm Trichinella nativa.</title>
        <authorList>
            <person name="Mitreva M."/>
        </authorList>
    </citation>
    <scope>NUCLEOTIDE SEQUENCE [LARGE SCALE GENOMIC DNA]</scope>
    <source>
        <strain evidence="2 3">ISS45</strain>
    </source>
</reference>
<feature type="compositionally biased region" description="Basic residues" evidence="1">
    <location>
        <begin position="277"/>
        <end position="298"/>
    </location>
</feature>
<feature type="compositionally biased region" description="Polar residues" evidence="1">
    <location>
        <begin position="133"/>
        <end position="142"/>
    </location>
</feature>
<organism evidence="2 3">
    <name type="scientific">Trichinella nativa</name>
    <dbReference type="NCBI Taxonomy" id="6335"/>
    <lineage>
        <taxon>Eukaryota</taxon>
        <taxon>Metazoa</taxon>
        <taxon>Ecdysozoa</taxon>
        <taxon>Nematoda</taxon>
        <taxon>Enoplea</taxon>
        <taxon>Dorylaimia</taxon>
        <taxon>Trichinellida</taxon>
        <taxon>Trichinellidae</taxon>
        <taxon>Trichinella</taxon>
    </lineage>
</organism>
<accession>A0A1Y3ERK0</accession>
<proteinExistence type="predicted"/>
<feature type="compositionally biased region" description="Polar residues" evidence="1">
    <location>
        <begin position="221"/>
        <end position="235"/>
    </location>
</feature>
<feature type="compositionally biased region" description="Basic and acidic residues" evidence="1">
    <location>
        <begin position="92"/>
        <end position="111"/>
    </location>
</feature>